<dbReference type="Proteomes" id="UP000229502">
    <property type="component" value="Unassembled WGS sequence"/>
</dbReference>
<keyword evidence="1" id="KW-0812">Transmembrane</keyword>
<dbReference type="Gene3D" id="1.10.260.40">
    <property type="entry name" value="lambda repressor-like DNA-binding domains"/>
    <property type="match status" value="1"/>
</dbReference>
<dbReference type="Pfam" id="PF13413">
    <property type="entry name" value="HTH_25"/>
    <property type="match status" value="1"/>
</dbReference>
<protein>
    <recommendedName>
        <fullName evidence="4">HTH cro/C1-type domain-containing protein</fullName>
    </recommendedName>
</protein>
<keyword evidence="1" id="KW-0472">Membrane</keyword>
<organism evidence="2 3">
    <name type="scientific">Candidatus Shapirobacteria bacterium CG07_land_8_20_14_0_80_39_18</name>
    <dbReference type="NCBI Taxonomy" id="1974882"/>
    <lineage>
        <taxon>Bacteria</taxon>
        <taxon>Candidatus Shapironibacteriota</taxon>
    </lineage>
</organism>
<dbReference type="EMBL" id="PEWZ01000083">
    <property type="protein sequence ID" value="PIU34957.1"/>
    <property type="molecule type" value="Genomic_DNA"/>
</dbReference>
<evidence type="ECO:0000313" key="3">
    <source>
        <dbReference type="Proteomes" id="UP000229502"/>
    </source>
</evidence>
<dbReference type="Pfam" id="PF09136">
    <property type="entry name" value="Glucodextran_B"/>
    <property type="match status" value="1"/>
</dbReference>
<sequence>MRTVGEILSGKRKALGLKLEDVEKETKIRLRYLEAIEKNEFSRIAESTTVKGFIRNYAQVLSLPPENVLAVFRRDFRENEKGRIIPRGIVEPLDEKRFYWTPRATFVLVIFLLIGSFAFFFTRQYLRFSSAPPLEVTSPKEGQAFKEKLEVSGKTDKDASVKIDGTLISISEDGRFKEEIILPRGENVVTVEAINRQGKKTVINRKVKVD</sequence>
<name>A0A2M6YR93_9BACT</name>
<keyword evidence="1" id="KW-1133">Transmembrane helix</keyword>
<dbReference type="InterPro" id="IPR013783">
    <property type="entry name" value="Ig-like_fold"/>
</dbReference>
<gene>
    <name evidence="2" type="ORF">COT03_01695</name>
</gene>
<reference evidence="3" key="1">
    <citation type="submission" date="2017-09" db="EMBL/GenBank/DDBJ databases">
        <title>Depth-based differentiation of microbial function through sediment-hosted aquifers and enrichment of novel symbionts in the deep terrestrial subsurface.</title>
        <authorList>
            <person name="Probst A.J."/>
            <person name="Ladd B."/>
            <person name="Jarett J.K."/>
            <person name="Geller-Mcgrath D.E."/>
            <person name="Sieber C.M.K."/>
            <person name="Emerson J.B."/>
            <person name="Anantharaman K."/>
            <person name="Thomas B.C."/>
            <person name="Malmstrom R."/>
            <person name="Stieglmeier M."/>
            <person name="Klingl A."/>
            <person name="Woyke T."/>
            <person name="Ryan C.M."/>
            <person name="Banfield J.F."/>
        </authorList>
    </citation>
    <scope>NUCLEOTIDE SEQUENCE [LARGE SCALE GENOMIC DNA]</scope>
</reference>
<dbReference type="Gene3D" id="2.60.40.10">
    <property type="entry name" value="Immunoglobulins"/>
    <property type="match status" value="1"/>
</dbReference>
<dbReference type="InterPro" id="IPR010982">
    <property type="entry name" value="Lambda_DNA-bd_dom_sf"/>
</dbReference>
<evidence type="ECO:0008006" key="4">
    <source>
        <dbReference type="Google" id="ProtNLM"/>
    </source>
</evidence>
<comment type="caution">
    <text evidence="2">The sequence shown here is derived from an EMBL/GenBank/DDBJ whole genome shotgun (WGS) entry which is preliminary data.</text>
</comment>
<dbReference type="AlphaFoldDB" id="A0A2M6YR93"/>
<dbReference type="GO" id="GO:0003677">
    <property type="term" value="F:DNA binding"/>
    <property type="evidence" value="ECO:0007669"/>
    <property type="project" value="InterPro"/>
</dbReference>
<dbReference type="InterPro" id="IPR050400">
    <property type="entry name" value="Bact_Cytoskel_RodZ"/>
</dbReference>
<proteinExistence type="predicted"/>
<dbReference type="PANTHER" id="PTHR34475">
    <property type="match status" value="1"/>
</dbReference>
<dbReference type="PANTHER" id="PTHR34475:SF1">
    <property type="entry name" value="CYTOSKELETON PROTEIN RODZ"/>
    <property type="match status" value="1"/>
</dbReference>
<feature type="transmembrane region" description="Helical" evidence="1">
    <location>
        <begin position="100"/>
        <end position="121"/>
    </location>
</feature>
<accession>A0A2M6YR93</accession>
<evidence type="ECO:0000313" key="2">
    <source>
        <dbReference type="EMBL" id="PIU34957.1"/>
    </source>
</evidence>
<evidence type="ECO:0000256" key="1">
    <source>
        <dbReference type="SAM" id="Phobius"/>
    </source>
</evidence>